<gene>
    <name evidence="1" type="ORF">O0S08_07585</name>
</gene>
<evidence type="ECO:0000313" key="2">
    <source>
        <dbReference type="Proteomes" id="UP001164459"/>
    </source>
</evidence>
<protein>
    <recommendedName>
        <fullName evidence="3">HEAT repeat domain-containing protein</fullName>
    </recommendedName>
</protein>
<name>A0ABY7H9Q8_9BACT</name>
<evidence type="ECO:0008006" key="3">
    <source>
        <dbReference type="Google" id="ProtNLM"/>
    </source>
</evidence>
<organism evidence="1 2">
    <name type="scientific">Nannocystis punicea</name>
    <dbReference type="NCBI Taxonomy" id="2995304"/>
    <lineage>
        <taxon>Bacteria</taxon>
        <taxon>Pseudomonadati</taxon>
        <taxon>Myxococcota</taxon>
        <taxon>Polyangia</taxon>
        <taxon>Nannocystales</taxon>
        <taxon>Nannocystaceae</taxon>
        <taxon>Nannocystis</taxon>
    </lineage>
</organism>
<evidence type="ECO:0000313" key="1">
    <source>
        <dbReference type="EMBL" id="WAS96012.1"/>
    </source>
</evidence>
<reference evidence="1" key="1">
    <citation type="submission" date="2022-11" db="EMBL/GenBank/DDBJ databases">
        <title>Minimal conservation of predation-associated metabolite biosynthetic gene clusters underscores biosynthetic potential of Myxococcota including descriptions for ten novel species: Archangium lansinium sp. nov., Myxococcus landrumus sp. nov., Nannocystis bai.</title>
        <authorList>
            <person name="Ahearne A."/>
            <person name="Stevens C."/>
            <person name="Dowd S."/>
        </authorList>
    </citation>
    <scope>NUCLEOTIDE SEQUENCE</scope>
    <source>
        <strain evidence="1">Fl3</strain>
    </source>
</reference>
<proteinExistence type="predicted"/>
<sequence>MTSANMAIAKFERLVQDLFDQFPDSPLVAGTMESGLSAILELIQDNPGERPEFARCFIDMLVGERPSPEWLIAYCMRTLRWPEVLRAAEDALASGDPYALSLAAEVFDAYEEDDEWVGAHLFARYAESDGGGRGEPGP</sequence>
<keyword evidence="2" id="KW-1185">Reference proteome</keyword>
<dbReference type="RefSeq" id="WP_269038354.1">
    <property type="nucleotide sequence ID" value="NZ_CP114040.1"/>
</dbReference>
<accession>A0ABY7H9Q8</accession>
<dbReference type="Proteomes" id="UP001164459">
    <property type="component" value="Chromosome"/>
</dbReference>
<dbReference type="EMBL" id="CP114040">
    <property type="protein sequence ID" value="WAS96012.1"/>
    <property type="molecule type" value="Genomic_DNA"/>
</dbReference>